<dbReference type="InterPro" id="IPR036102">
    <property type="entry name" value="OsmC/Ohrsf"/>
</dbReference>
<dbReference type="Gene3D" id="3.30.300.20">
    <property type="match status" value="1"/>
</dbReference>
<dbReference type="SUPFAM" id="SSF82784">
    <property type="entry name" value="OsmC-like"/>
    <property type="match status" value="1"/>
</dbReference>
<comment type="caution">
    <text evidence="1">The sequence shown here is derived from an EMBL/GenBank/DDBJ whole genome shotgun (WGS) entry which is preliminary data.</text>
</comment>
<dbReference type="Pfam" id="PF02566">
    <property type="entry name" value="OsmC"/>
    <property type="match status" value="1"/>
</dbReference>
<name>A0ABS1JCG0_9BACL</name>
<dbReference type="InterPro" id="IPR003718">
    <property type="entry name" value="OsmC/Ohr_fam"/>
</dbReference>
<dbReference type="PANTHER" id="PTHR34352:SF1">
    <property type="entry name" value="PROTEIN YHFA"/>
    <property type="match status" value="1"/>
</dbReference>
<dbReference type="InterPro" id="IPR015946">
    <property type="entry name" value="KH_dom-like_a/b"/>
</dbReference>
<keyword evidence="2" id="KW-1185">Reference proteome</keyword>
<evidence type="ECO:0000313" key="2">
    <source>
        <dbReference type="Proteomes" id="UP000602284"/>
    </source>
</evidence>
<dbReference type="PANTHER" id="PTHR34352">
    <property type="entry name" value="PROTEIN YHFA"/>
    <property type="match status" value="1"/>
</dbReference>
<dbReference type="Proteomes" id="UP000602284">
    <property type="component" value="Unassembled WGS sequence"/>
</dbReference>
<evidence type="ECO:0000313" key="1">
    <source>
        <dbReference type="EMBL" id="MBL0387957.1"/>
    </source>
</evidence>
<dbReference type="EMBL" id="JAEQNB010000004">
    <property type="protein sequence ID" value="MBL0387957.1"/>
    <property type="molecule type" value="Genomic_DNA"/>
</dbReference>
<protein>
    <submittedName>
        <fullName evidence="1">OsmC family protein</fullName>
    </submittedName>
</protein>
<organism evidence="1 2">
    <name type="scientific">Tumebacillus amylolyticus</name>
    <dbReference type="NCBI Taxonomy" id="2801339"/>
    <lineage>
        <taxon>Bacteria</taxon>
        <taxon>Bacillati</taxon>
        <taxon>Bacillota</taxon>
        <taxon>Bacilli</taxon>
        <taxon>Bacillales</taxon>
        <taxon>Alicyclobacillaceae</taxon>
        <taxon>Tumebacillus</taxon>
    </lineage>
</organism>
<reference evidence="1 2" key="1">
    <citation type="submission" date="2021-01" db="EMBL/GenBank/DDBJ databases">
        <title>Tumebacillus sp. strain ITR2 16S ribosomal RNA gene Genome sequencing and assembly.</title>
        <authorList>
            <person name="Kang M."/>
        </authorList>
    </citation>
    <scope>NUCLEOTIDE SEQUENCE [LARGE SCALE GENOMIC DNA]</scope>
    <source>
        <strain evidence="1 2">ITR2</strain>
    </source>
</reference>
<sequence>MDAKADIGGEDSGVRPMELVLMGLGGCMGVDISMILEKMRLTLDEFRMEINGDRAEQHPQRFTDITLHVVVKGPDLTQEKVQRAIVLSKDTYCSASASLNANIRVTYEVNGEFFELGGKEIE</sequence>
<proteinExistence type="predicted"/>
<gene>
    <name evidence="1" type="ORF">JJB07_15050</name>
</gene>
<accession>A0ABS1JCG0</accession>